<proteinExistence type="predicted"/>
<protein>
    <submittedName>
        <fullName evidence="1">Uncharacterized protein</fullName>
    </submittedName>
</protein>
<dbReference type="RefSeq" id="WP_394303738.1">
    <property type="nucleotide sequence ID" value="NZ_JBHMQT010000058.1"/>
</dbReference>
<reference evidence="1 2" key="1">
    <citation type="submission" date="2024-09" db="EMBL/GenBank/DDBJ databases">
        <authorList>
            <person name="Sun Q."/>
            <person name="Mori K."/>
        </authorList>
    </citation>
    <scope>NUCLEOTIDE SEQUENCE [LARGE SCALE GENOMIC DNA]</scope>
    <source>
        <strain evidence="1 2">TBRC 1851</strain>
    </source>
</reference>
<evidence type="ECO:0000313" key="1">
    <source>
        <dbReference type="EMBL" id="MFC0865724.1"/>
    </source>
</evidence>
<evidence type="ECO:0000313" key="2">
    <source>
        <dbReference type="Proteomes" id="UP001589870"/>
    </source>
</evidence>
<keyword evidence="2" id="KW-1185">Reference proteome</keyword>
<gene>
    <name evidence="1" type="ORF">ACFHYQ_25840</name>
</gene>
<dbReference type="Proteomes" id="UP001589870">
    <property type="component" value="Unassembled WGS sequence"/>
</dbReference>
<organism evidence="1 2">
    <name type="scientific">Sphaerimonospora cavernae</name>
    <dbReference type="NCBI Taxonomy" id="1740611"/>
    <lineage>
        <taxon>Bacteria</taxon>
        <taxon>Bacillati</taxon>
        <taxon>Actinomycetota</taxon>
        <taxon>Actinomycetes</taxon>
        <taxon>Streptosporangiales</taxon>
        <taxon>Streptosporangiaceae</taxon>
        <taxon>Sphaerimonospora</taxon>
    </lineage>
</organism>
<name>A0ABV6UC00_9ACTN</name>
<dbReference type="EMBL" id="JBHMQT010000058">
    <property type="protein sequence ID" value="MFC0865724.1"/>
    <property type="molecule type" value="Genomic_DNA"/>
</dbReference>
<accession>A0ABV6UC00</accession>
<sequence>MVLPDAPQDLWAVDFLAEALNISTIWKTPTGWDGPNMDIALGAPADAD</sequence>
<comment type="caution">
    <text evidence="1">The sequence shown here is derived from an EMBL/GenBank/DDBJ whole genome shotgun (WGS) entry which is preliminary data.</text>
</comment>